<evidence type="ECO:0000313" key="2">
    <source>
        <dbReference type="EMBL" id="PSN75506.1"/>
    </source>
</evidence>
<dbReference type="EMBL" id="KZ678128">
    <property type="protein sequence ID" value="PSN75506.1"/>
    <property type="molecule type" value="Genomic_DNA"/>
</dbReference>
<sequence length="154" mass="16228">MSGVGRRFASGRADCDSDMPTTISSQIGSSPALVPRCMFFSRPAQSKVVKTFQGFRPNSLPMFGACSCGHAPAWRPSGGVLPPRAYRSRPRTAGGYGFSARTVGGFILDGHASDDTKNGGSQSPCGYGLHQLATAASLDLVSLCLVRKVNTSRR</sequence>
<gene>
    <name evidence="2" type="ORF">BS50DRAFT_42411</name>
</gene>
<dbReference type="AlphaFoldDB" id="A0A2T2PD90"/>
<evidence type="ECO:0000256" key="1">
    <source>
        <dbReference type="SAM" id="MobiDB-lite"/>
    </source>
</evidence>
<name>A0A2T2PD90_CORCC</name>
<protein>
    <submittedName>
        <fullName evidence="2">Uncharacterized protein</fullName>
    </submittedName>
</protein>
<evidence type="ECO:0000313" key="3">
    <source>
        <dbReference type="Proteomes" id="UP000240883"/>
    </source>
</evidence>
<accession>A0A2T2PD90</accession>
<keyword evidence="3" id="KW-1185">Reference proteome</keyword>
<feature type="region of interest" description="Disordered" evidence="1">
    <location>
        <begin position="1"/>
        <end position="26"/>
    </location>
</feature>
<organism evidence="2 3">
    <name type="scientific">Corynespora cassiicola Philippines</name>
    <dbReference type="NCBI Taxonomy" id="1448308"/>
    <lineage>
        <taxon>Eukaryota</taxon>
        <taxon>Fungi</taxon>
        <taxon>Dikarya</taxon>
        <taxon>Ascomycota</taxon>
        <taxon>Pezizomycotina</taxon>
        <taxon>Dothideomycetes</taxon>
        <taxon>Pleosporomycetidae</taxon>
        <taxon>Pleosporales</taxon>
        <taxon>Corynesporascaceae</taxon>
        <taxon>Corynespora</taxon>
    </lineage>
</organism>
<reference evidence="2 3" key="1">
    <citation type="journal article" date="2018" name="Front. Microbiol.">
        <title>Genome-Wide Analysis of Corynespora cassiicola Leaf Fall Disease Putative Effectors.</title>
        <authorList>
            <person name="Lopez D."/>
            <person name="Ribeiro S."/>
            <person name="Label P."/>
            <person name="Fumanal B."/>
            <person name="Venisse J.S."/>
            <person name="Kohler A."/>
            <person name="de Oliveira R.R."/>
            <person name="Labutti K."/>
            <person name="Lipzen A."/>
            <person name="Lail K."/>
            <person name="Bauer D."/>
            <person name="Ohm R.A."/>
            <person name="Barry K.W."/>
            <person name="Spatafora J."/>
            <person name="Grigoriev I.V."/>
            <person name="Martin F.M."/>
            <person name="Pujade-Renaud V."/>
        </authorList>
    </citation>
    <scope>NUCLEOTIDE SEQUENCE [LARGE SCALE GENOMIC DNA]</scope>
    <source>
        <strain evidence="2 3">Philippines</strain>
    </source>
</reference>
<proteinExistence type="predicted"/>
<dbReference type="Proteomes" id="UP000240883">
    <property type="component" value="Unassembled WGS sequence"/>
</dbReference>